<evidence type="ECO:0000313" key="3">
    <source>
        <dbReference type="Proteomes" id="UP001212841"/>
    </source>
</evidence>
<proteinExistence type="predicted"/>
<feature type="compositionally biased region" description="Low complexity" evidence="1">
    <location>
        <begin position="30"/>
        <end position="39"/>
    </location>
</feature>
<organism evidence="2 3">
    <name type="scientific">Rhizophlyctis rosea</name>
    <dbReference type="NCBI Taxonomy" id="64517"/>
    <lineage>
        <taxon>Eukaryota</taxon>
        <taxon>Fungi</taxon>
        <taxon>Fungi incertae sedis</taxon>
        <taxon>Chytridiomycota</taxon>
        <taxon>Chytridiomycota incertae sedis</taxon>
        <taxon>Chytridiomycetes</taxon>
        <taxon>Rhizophlyctidales</taxon>
        <taxon>Rhizophlyctidaceae</taxon>
        <taxon>Rhizophlyctis</taxon>
    </lineage>
</organism>
<dbReference type="EMBL" id="JADGJD010002306">
    <property type="protein sequence ID" value="KAJ3033343.1"/>
    <property type="molecule type" value="Genomic_DNA"/>
</dbReference>
<dbReference type="InterPro" id="IPR053245">
    <property type="entry name" value="MitoProcess-Associated"/>
</dbReference>
<comment type="caution">
    <text evidence="2">The sequence shown here is derived from an EMBL/GenBank/DDBJ whole genome shotgun (WGS) entry which is preliminary data.</text>
</comment>
<dbReference type="GO" id="GO:0034551">
    <property type="term" value="P:mitochondrial respiratory chain complex III assembly"/>
    <property type="evidence" value="ECO:0007669"/>
    <property type="project" value="TreeGrafter"/>
</dbReference>
<dbReference type="GO" id="GO:0005743">
    <property type="term" value="C:mitochondrial inner membrane"/>
    <property type="evidence" value="ECO:0007669"/>
    <property type="project" value="TreeGrafter"/>
</dbReference>
<feature type="region of interest" description="Disordered" evidence="1">
    <location>
        <begin position="25"/>
        <end position="75"/>
    </location>
</feature>
<keyword evidence="3" id="KW-1185">Reference proteome</keyword>
<dbReference type="InterPro" id="IPR009091">
    <property type="entry name" value="RCC1/BLIP-II"/>
</dbReference>
<reference evidence="2" key="1">
    <citation type="submission" date="2020-05" db="EMBL/GenBank/DDBJ databases">
        <title>Phylogenomic resolution of chytrid fungi.</title>
        <authorList>
            <person name="Stajich J.E."/>
            <person name="Amses K."/>
            <person name="Simmons R."/>
            <person name="Seto K."/>
            <person name="Myers J."/>
            <person name="Bonds A."/>
            <person name="Quandt C.A."/>
            <person name="Barry K."/>
            <person name="Liu P."/>
            <person name="Grigoriev I."/>
            <person name="Longcore J.E."/>
            <person name="James T.Y."/>
        </authorList>
    </citation>
    <scope>NUCLEOTIDE SEQUENCE</scope>
    <source>
        <strain evidence="2">JEL0318</strain>
    </source>
</reference>
<sequence>MSFLAILAHSARCAHFLRPLRTTIPSLTKPYSSTPTAQAPSPPSSQNPTPTDPQKRQQPLYEQNNPNISLNDIKPFGTKQSSEFRQFRDGGTVTPWRVPSTEHPMFHSREKEKTWNKRIWAITGVWTVFMVWYCYNMPAAQMEAASSVDGVNLDVEEERTEEGSVSEFLQVDQVSRARKAPGVYVWGSNKNGLLTPGEEEEKGESFREARSIKFFEGQVLRDIAFSDSHAAAIDASGTLLQWSSTSTTAPTPTLPLQNLISLALTPTHVYALSKSGAVFAVPSPPQPRAVDYSDSWFSPSYWFAKVPEDMKKVQ</sequence>
<dbReference type="Proteomes" id="UP001212841">
    <property type="component" value="Unassembled WGS sequence"/>
</dbReference>
<evidence type="ECO:0000313" key="2">
    <source>
        <dbReference type="EMBL" id="KAJ3033343.1"/>
    </source>
</evidence>
<dbReference type="AlphaFoldDB" id="A0AAD5WYR6"/>
<dbReference type="PANTHER" id="PTHR47563">
    <property type="entry name" value="PROTEIN FMP25, MITOCHONDRIAL"/>
    <property type="match status" value="1"/>
</dbReference>
<name>A0AAD5WYR6_9FUNG</name>
<feature type="non-terminal residue" evidence="2">
    <location>
        <position position="314"/>
    </location>
</feature>
<accession>A0AAD5WYR6</accession>
<dbReference type="SUPFAM" id="SSF50985">
    <property type="entry name" value="RCC1/BLIP-II"/>
    <property type="match status" value="1"/>
</dbReference>
<dbReference type="PANTHER" id="PTHR47563:SF1">
    <property type="entry name" value="PROTEIN FMP25, MITOCHONDRIAL"/>
    <property type="match status" value="1"/>
</dbReference>
<dbReference type="Gene3D" id="2.130.10.30">
    <property type="entry name" value="Regulator of chromosome condensation 1/beta-lactamase-inhibitor protein II"/>
    <property type="match status" value="1"/>
</dbReference>
<feature type="compositionally biased region" description="Polar residues" evidence="1">
    <location>
        <begin position="56"/>
        <end position="70"/>
    </location>
</feature>
<evidence type="ECO:0000256" key="1">
    <source>
        <dbReference type="SAM" id="MobiDB-lite"/>
    </source>
</evidence>
<protein>
    <submittedName>
        <fullName evidence="2">Uncharacterized protein</fullName>
    </submittedName>
</protein>
<gene>
    <name evidence="2" type="ORF">HK097_004889</name>
</gene>